<gene>
    <name evidence="1" type="ORF">SAMN04487947_0183</name>
</gene>
<dbReference type="RefSeq" id="WP_089803866.1">
    <property type="nucleotide sequence ID" value="NZ_FOYT01000001.1"/>
</dbReference>
<dbReference type="Proteomes" id="UP000198531">
    <property type="component" value="Unassembled WGS sequence"/>
</dbReference>
<dbReference type="Pfam" id="PF07366">
    <property type="entry name" value="SnoaL"/>
    <property type="match status" value="1"/>
</dbReference>
<protein>
    <recommendedName>
        <fullName evidence="3">SnoaL-like polyketide cyclase</fullName>
    </recommendedName>
</protein>
<evidence type="ECO:0000313" key="2">
    <source>
        <dbReference type="Proteomes" id="UP000198531"/>
    </source>
</evidence>
<dbReference type="SUPFAM" id="SSF54427">
    <property type="entry name" value="NTF2-like"/>
    <property type="match status" value="1"/>
</dbReference>
<dbReference type="OrthoDB" id="8685at2157"/>
<name>A0A1I6FXL0_9EURY</name>
<dbReference type="Gene3D" id="3.10.450.50">
    <property type="match status" value="1"/>
</dbReference>
<sequence>MDESVRTRAEELQREYTETVWNRGEVDGADEHFADDVVVHDVPQTADYEGRDAFKQWVQEIRTAFPDFEVDVEGVVVGDDAIVARWVARGTNEGELSAFGVPPTGESVEWSGVTVYEMEGEEIVEAWWYYDMLGLLTQLGTIPEAPTA</sequence>
<dbReference type="InterPro" id="IPR032710">
    <property type="entry name" value="NTF2-like_dom_sf"/>
</dbReference>
<evidence type="ECO:0008006" key="3">
    <source>
        <dbReference type="Google" id="ProtNLM"/>
    </source>
</evidence>
<dbReference type="AlphaFoldDB" id="A0A1I6FXL0"/>
<accession>A0A1I6FXL0</accession>
<dbReference type="GO" id="GO:0030638">
    <property type="term" value="P:polyketide metabolic process"/>
    <property type="evidence" value="ECO:0007669"/>
    <property type="project" value="InterPro"/>
</dbReference>
<reference evidence="2" key="1">
    <citation type="submission" date="2016-10" db="EMBL/GenBank/DDBJ databases">
        <authorList>
            <person name="Varghese N."/>
            <person name="Submissions S."/>
        </authorList>
    </citation>
    <scope>NUCLEOTIDE SEQUENCE [LARGE SCALE GENOMIC DNA]</scope>
    <source>
        <strain evidence="2">CGMCC 1.7736</strain>
    </source>
</reference>
<dbReference type="InterPro" id="IPR009959">
    <property type="entry name" value="Cyclase_SnoaL-like"/>
</dbReference>
<proteinExistence type="predicted"/>
<dbReference type="PANTHER" id="PTHR38436:SF1">
    <property type="entry name" value="ESTER CYCLASE"/>
    <property type="match status" value="1"/>
</dbReference>
<evidence type="ECO:0000313" key="1">
    <source>
        <dbReference type="EMBL" id="SFR34567.1"/>
    </source>
</evidence>
<keyword evidence="2" id="KW-1185">Reference proteome</keyword>
<dbReference type="EMBL" id="FOYT01000001">
    <property type="protein sequence ID" value="SFR34567.1"/>
    <property type="molecule type" value="Genomic_DNA"/>
</dbReference>
<organism evidence="1 2">
    <name type="scientific">Halogeometricum rufum</name>
    <dbReference type="NCBI Taxonomy" id="553469"/>
    <lineage>
        <taxon>Archaea</taxon>
        <taxon>Methanobacteriati</taxon>
        <taxon>Methanobacteriota</taxon>
        <taxon>Stenosarchaea group</taxon>
        <taxon>Halobacteria</taxon>
        <taxon>Halobacteriales</taxon>
        <taxon>Haloferacaceae</taxon>
        <taxon>Halogeometricum</taxon>
    </lineage>
</organism>
<dbReference type="PANTHER" id="PTHR38436">
    <property type="entry name" value="POLYKETIDE CYCLASE SNOAL-LIKE DOMAIN"/>
    <property type="match status" value="1"/>
</dbReference>